<feature type="region of interest" description="Disordered" evidence="1">
    <location>
        <begin position="173"/>
        <end position="242"/>
    </location>
</feature>
<name>A0A6A6NQW9_9PEZI</name>
<feature type="region of interest" description="Disordered" evidence="1">
    <location>
        <begin position="400"/>
        <end position="426"/>
    </location>
</feature>
<sequence length="557" mass="57611">MTLLRALWHWSAWPCGLRNVGLPQRVEAGRTSRGGAAGSQHSPHSDETFPGTKFPRAPRIPRRADKVKCGALGSWVRAGCAAPVSSHVALGTYPRGGAGGPVARRPPGPARLDIFGGARHWPGPGRPAPAANASSAVQPSHRIPARGGQQRDASPEADLAGVGWQATGRRLGAAAVREAPARVDGGAPSGARERRAEETACNGKTTAAGEAGEQRRGRGGRAAATTGPPDPDGPPLAARSARDPCAATLDLAAKRPYRARALPSGGDRNGLARANGGARGPRSLAPIGLGAPPCGPRPAAVRSHTTAHAHSSTPSNASRRAVAVAVSWTTAEAPPSPGPFCCFVAAGRAVKHVPRVTPTAPRLHVPGLIIKQPACWAAGDAPPHLGRAGAKLGVVGGETTPAARPVHRRPDGQGKVASGGRRSSASYTPTHVSIYARSMRPLTFGLLHLRMAAAPASMRSPRPGPGLRRHCAAEPAPTRTPSVILPLAGPARPRPPWRALVLWVSSPATIAYQARGPFAHVAASEAPAPHSSRRPWPEIVKRLRDGLPFTSIAHMPR</sequence>
<keyword evidence="3" id="KW-1185">Reference proteome</keyword>
<feature type="compositionally biased region" description="Polar residues" evidence="1">
    <location>
        <begin position="303"/>
        <end position="316"/>
    </location>
</feature>
<reference evidence="2" key="1">
    <citation type="journal article" date="2020" name="Stud. Mycol.">
        <title>101 Dothideomycetes genomes: a test case for predicting lifestyles and emergence of pathogens.</title>
        <authorList>
            <person name="Haridas S."/>
            <person name="Albert R."/>
            <person name="Binder M."/>
            <person name="Bloem J."/>
            <person name="Labutti K."/>
            <person name="Salamov A."/>
            <person name="Andreopoulos B."/>
            <person name="Baker S."/>
            <person name="Barry K."/>
            <person name="Bills G."/>
            <person name="Bluhm B."/>
            <person name="Cannon C."/>
            <person name="Castanera R."/>
            <person name="Culley D."/>
            <person name="Daum C."/>
            <person name="Ezra D."/>
            <person name="Gonzalez J."/>
            <person name="Henrissat B."/>
            <person name="Kuo A."/>
            <person name="Liang C."/>
            <person name="Lipzen A."/>
            <person name="Lutzoni F."/>
            <person name="Magnuson J."/>
            <person name="Mondo S."/>
            <person name="Nolan M."/>
            <person name="Ohm R."/>
            <person name="Pangilinan J."/>
            <person name="Park H.-J."/>
            <person name="Ramirez L."/>
            <person name="Alfaro M."/>
            <person name="Sun H."/>
            <person name="Tritt A."/>
            <person name="Yoshinaga Y."/>
            <person name="Zwiers L.-H."/>
            <person name="Turgeon B."/>
            <person name="Goodwin S."/>
            <person name="Spatafora J."/>
            <person name="Crous P."/>
            <person name="Grigoriev I."/>
        </authorList>
    </citation>
    <scope>NUCLEOTIDE SEQUENCE</scope>
    <source>
        <strain evidence="2">ATCC 16933</strain>
    </source>
</reference>
<evidence type="ECO:0000313" key="3">
    <source>
        <dbReference type="Proteomes" id="UP000799766"/>
    </source>
</evidence>
<proteinExistence type="predicted"/>
<feature type="region of interest" description="Disordered" evidence="1">
    <location>
        <begin position="295"/>
        <end position="318"/>
    </location>
</feature>
<accession>A0A6A6NQW9</accession>
<evidence type="ECO:0000256" key="1">
    <source>
        <dbReference type="SAM" id="MobiDB-lite"/>
    </source>
</evidence>
<dbReference type="EMBL" id="MU001694">
    <property type="protein sequence ID" value="KAF2453958.1"/>
    <property type="molecule type" value="Genomic_DNA"/>
</dbReference>
<feature type="compositionally biased region" description="Low complexity" evidence="1">
    <location>
        <begin position="265"/>
        <end position="276"/>
    </location>
</feature>
<feature type="region of interest" description="Disordered" evidence="1">
    <location>
        <begin position="30"/>
        <end position="62"/>
    </location>
</feature>
<feature type="region of interest" description="Disordered" evidence="1">
    <location>
        <begin position="260"/>
        <end position="281"/>
    </location>
</feature>
<feature type="region of interest" description="Disordered" evidence="1">
    <location>
        <begin position="457"/>
        <end position="477"/>
    </location>
</feature>
<protein>
    <submittedName>
        <fullName evidence="2">Uncharacterized protein</fullName>
    </submittedName>
</protein>
<feature type="compositionally biased region" description="Low complexity" evidence="1">
    <location>
        <begin position="119"/>
        <end position="131"/>
    </location>
</feature>
<dbReference type="Proteomes" id="UP000799766">
    <property type="component" value="Unassembled WGS sequence"/>
</dbReference>
<dbReference type="AlphaFoldDB" id="A0A6A6NQW9"/>
<feature type="region of interest" description="Disordered" evidence="1">
    <location>
        <begin position="119"/>
        <end position="158"/>
    </location>
</feature>
<evidence type="ECO:0000313" key="2">
    <source>
        <dbReference type="EMBL" id="KAF2453958.1"/>
    </source>
</evidence>
<organism evidence="2 3">
    <name type="scientific">Lineolata rhizophorae</name>
    <dbReference type="NCBI Taxonomy" id="578093"/>
    <lineage>
        <taxon>Eukaryota</taxon>
        <taxon>Fungi</taxon>
        <taxon>Dikarya</taxon>
        <taxon>Ascomycota</taxon>
        <taxon>Pezizomycotina</taxon>
        <taxon>Dothideomycetes</taxon>
        <taxon>Dothideomycetes incertae sedis</taxon>
        <taxon>Lineolatales</taxon>
        <taxon>Lineolataceae</taxon>
        <taxon>Lineolata</taxon>
    </lineage>
</organism>
<gene>
    <name evidence="2" type="ORF">BDY21DRAFT_400959</name>
</gene>